<dbReference type="InterPro" id="IPR020472">
    <property type="entry name" value="WD40_PAC1"/>
</dbReference>
<dbReference type="InterPro" id="IPR011047">
    <property type="entry name" value="Quinoprotein_ADH-like_sf"/>
</dbReference>
<dbReference type="PROSITE" id="PS00678">
    <property type="entry name" value="WD_REPEATS_1"/>
    <property type="match status" value="2"/>
</dbReference>
<evidence type="ECO:0000259" key="4">
    <source>
        <dbReference type="PROSITE" id="PS50837"/>
    </source>
</evidence>
<dbReference type="InterPro" id="IPR001680">
    <property type="entry name" value="WD40_rpt"/>
</dbReference>
<dbReference type="SUPFAM" id="SSF50998">
    <property type="entry name" value="Quinoprotein alcohol dehydrogenase-like"/>
    <property type="match status" value="1"/>
</dbReference>
<dbReference type="InterPro" id="IPR027417">
    <property type="entry name" value="P-loop_NTPase"/>
</dbReference>
<dbReference type="PRINTS" id="PR00320">
    <property type="entry name" value="GPROTEINBRPT"/>
</dbReference>
<sequence>MTICLDYGVGVLYDCLDATIDICFPKTLLPPKLSKARILTYGYDAYILQTSVASSNRLIDHATNLLHDLIAARACHKASSRALIFVAHSLGGLMAKWASIPATALGFVKSTSKSLLKILETDNQFLESIQESATLEGYNQISIHANHRDMVKFGSAADNGFKSNSNTYILNEKNHKCLEDLQTTNPCDDKTRIEQTRGGLLHDSYRWILDNVELRGWRDDLESRLLWAKGDPGKGKTMLLCGIIDELQRAIADSGILSFFCQATDTRINSATAVLRGLIYLLVVRQPCLILHIRKEYDCTGKSLFEDTNAWFALSRIFTNIFQDQTLERTYLIVDALDECQTDLPQLLNFFVQESASSRLKWVVSSHNLPDIEQGLQKAGEKVALSLELNAESVSTAVNIYIQWKVEELADIQKYNLETRNAVQHHLSSNAHGTFLWVVLVCQNLKGFSSKSPVARLNRFSPGLDSLYKRMMEQICSLIDDDDVNLCKRILALVTTVYRPITLKELMFFIKMPEDDLDVKLETIIGLCGSFLTLRAHTVYFEELEKVFPSGIKNIHYMIFSRSLLVMSKTLKRDMYGLCAPGFPIEKVEQPDLDSLAAAYLLRSMSQGVLSMGKLEALLEAILKLNGPLRVYTLALIFSSTSSLTRNLFEKESPKWIVAKPAMEDDWTTYLRTLESHSQSVKSVAFSYDGKHLASASDDRTVKIWETASGACLQTIRGYDARRPSGEIGSVAFAYNSQYLASASTDWTIKIWDVALGICLQTTLAGHRGGVSSVTFLYDGRYLASASMDFTVKVWSISGRGLQRLESHKEAVKEIVFSQDSRYLASVSKDYAIKIWDTATRKCLQTLEYYRYEVDAVAFSYDNQSLASDTYLQKPKGHLNRVMLVTFSYDNQYLASAPADDDVKIRDTVTGTCLQTIQGHMRIKGIGFWLNHQEFALGSSDYAVKIWDVATGRCLEKFDMGGPCFHIRFETTGLYLYSVSDINIKRLPLDTTLPTILRQGHGLHLDKMWVMWNSDNLLWLPSEYRPPEHRTRSWSMLGSSMAIGCGTGRVLIFTFKLDEY</sequence>
<dbReference type="PANTHER" id="PTHR19879">
    <property type="entry name" value="TRANSCRIPTION INITIATION FACTOR TFIID"/>
    <property type="match status" value="1"/>
</dbReference>
<dbReference type="Proteomes" id="UP000250140">
    <property type="component" value="Unassembled WGS sequence"/>
</dbReference>
<dbReference type="PROSITE" id="PS50294">
    <property type="entry name" value="WD_REPEATS_REGION"/>
    <property type="match status" value="4"/>
</dbReference>
<keyword evidence="2" id="KW-0677">Repeat</keyword>
<feature type="repeat" description="WD" evidence="3">
    <location>
        <begin position="805"/>
        <end position="846"/>
    </location>
</feature>
<dbReference type="InterPro" id="IPR007111">
    <property type="entry name" value="NACHT_NTPase"/>
</dbReference>
<reference evidence="5 6" key="1">
    <citation type="journal article" date="2016" name="Nat. Commun.">
        <title>Ectomycorrhizal ecology is imprinted in the genome of the dominant symbiotic fungus Cenococcum geophilum.</title>
        <authorList>
            <consortium name="DOE Joint Genome Institute"/>
            <person name="Peter M."/>
            <person name="Kohler A."/>
            <person name="Ohm R.A."/>
            <person name="Kuo A."/>
            <person name="Krutzmann J."/>
            <person name="Morin E."/>
            <person name="Arend M."/>
            <person name="Barry K.W."/>
            <person name="Binder M."/>
            <person name="Choi C."/>
            <person name="Clum A."/>
            <person name="Copeland A."/>
            <person name="Grisel N."/>
            <person name="Haridas S."/>
            <person name="Kipfer T."/>
            <person name="LaButti K."/>
            <person name="Lindquist E."/>
            <person name="Lipzen A."/>
            <person name="Maire R."/>
            <person name="Meier B."/>
            <person name="Mihaltcheva S."/>
            <person name="Molinier V."/>
            <person name="Murat C."/>
            <person name="Poggeler S."/>
            <person name="Quandt C.A."/>
            <person name="Sperisen C."/>
            <person name="Tritt A."/>
            <person name="Tisserant E."/>
            <person name="Crous P.W."/>
            <person name="Henrissat B."/>
            <person name="Nehls U."/>
            <person name="Egli S."/>
            <person name="Spatafora J.W."/>
            <person name="Grigoriev I.V."/>
            <person name="Martin F.M."/>
        </authorList>
    </citation>
    <scope>NUCLEOTIDE SEQUENCE [LARGE SCALE GENOMIC DNA]</scope>
    <source>
        <strain evidence="5 6">CBS 207.34</strain>
    </source>
</reference>
<feature type="repeat" description="WD" evidence="3">
    <location>
        <begin position="721"/>
        <end position="762"/>
    </location>
</feature>
<dbReference type="OrthoDB" id="538223at2759"/>
<feature type="repeat" description="WD" evidence="3">
    <location>
        <begin position="875"/>
        <end position="916"/>
    </location>
</feature>
<dbReference type="Pfam" id="PF00400">
    <property type="entry name" value="WD40"/>
    <property type="match status" value="5"/>
</dbReference>
<dbReference type="PROSITE" id="PS50082">
    <property type="entry name" value="WD_REPEATS_2"/>
    <property type="match status" value="6"/>
</dbReference>
<evidence type="ECO:0000313" key="6">
    <source>
        <dbReference type="Proteomes" id="UP000250140"/>
    </source>
</evidence>
<dbReference type="Gene3D" id="2.130.10.10">
    <property type="entry name" value="YVTN repeat-like/Quinoprotein amine dehydrogenase"/>
    <property type="match status" value="3"/>
</dbReference>
<dbReference type="AlphaFoldDB" id="A0A8E2EQ97"/>
<dbReference type="Pfam" id="PF24883">
    <property type="entry name" value="NPHP3_N"/>
    <property type="match status" value="1"/>
</dbReference>
<dbReference type="Gene3D" id="3.40.50.300">
    <property type="entry name" value="P-loop containing nucleotide triphosphate hydrolases"/>
    <property type="match status" value="1"/>
</dbReference>
<dbReference type="InterPro" id="IPR015943">
    <property type="entry name" value="WD40/YVTN_repeat-like_dom_sf"/>
</dbReference>
<feature type="domain" description="NACHT" evidence="4">
    <location>
        <begin position="224"/>
        <end position="443"/>
    </location>
</feature>
<evidence type="ECO:0000256" key="1">
    <source>
        <dbReference type="ARBA" id="ARBA00022574"/>
    </source>
</evidence>
<dbReference type="PROSITE" id="PS50837">
    <property type="entry name" value="NACHT"/>
    <property type="match status" value="1"/>
</dbReference>
<evidence type="ECO:0000256" key="3">
    <source>
        <dbReference type="PROSITE-ProRule" id="PRU00221"/>
    </source>
</evidence>
<dbReference type="InterPro" id="IPR019775">
    <property type="entry name" value="WD40_repeat_CS"/>
</dbReference>
<feature type="repeat" description="WD" evidence="3">
    <location>
        <begin position="764"/>
        <end position="798"/>
    </location>
</feature>
<dbReference type="SMART" id="SM00320">
    <property type="entry name" value="WD40"/>
    <property type="match status" value="6"/>
</dbReference>
<feature type="repeat" description="WD" evidence="3">
    <location>
        <begin position="674"/>
        <end position="715"/>
    </location>
</feature>
<proteinExistence type="predicted"/>
<dbReference type="InterPro" id="IPR056884">
    <property type="entry name" value="NPHP3-like_N"/>
</dbReference>
<accession>A0A8E2EQ97</accession>
<dbReference type="CDD" id="cd00200">
    <property type="entry name" value="WD40"/>
    <property type="match status" value="1"/>
</dbReference>
<dbReference type="PANTHER" id="PTHR19879:SF9">
    <property type="entry name" value="TRANSCRIPTION INITIATION FACTOR TFIID SUBUNIT 5"/>
    <property type="match status" value="1"/>
</dbReference>
<name>A0A8E2EQ97_9PEZI</name>
<gene>
    <name evidence="5" type="ORF">AOQ84DRAFT_434159</name>
</gene>
<evidence type="ECO:0000256" key="2">
    <source>
        <dbReference type="ARBA" id="ARBA00022737"/>
    </source>
</evidence>
<keyword evidence="6" id="KW-1185">Reference proteome</keyword>
<evidence type="ECO:0000313" key="5">
    <source>
        <dbReference type="EMBL" id="OCL02917.1"/>
    </source>
</evidence>
<keyword evidence="1 3" id="KW-0853">WD repeat</keyword>
<dbReference type="EMBL" id="KV750853">
    <property type="protein sequence ID" value="OCL02917.1"/>
    <property type="molecule type" value="Genomic_DNA"/>
</dbReference>
<organism evidence="5 6">
    <name type="scientific">Glonium stellatum</name>
    <dbReference type="NCBI Taxonomy" id="574774"/>
    <lineage>
        <taxon>Eukaryota</taxon>
        <taxon>Fungi</taxon>
        <taxon>Dikarya</taxon>
        <taxon>Ascomycota</taxon>
        <taxon>Pezizomycotina</taxon>
        <taxon>Dothideomycetes</taxon>
        <taxon>Pleosporomycetidae</taxon>
        <taxon>Gloniales</taxon>
        <taxon>Gloniaceae</taxon>
        <taxon>Glonium</taxon>
    </lineage>
</organism>
<feature type="repeat" description="WD" evidence="3">
    <location>
        <begin position="935"/>
        <end position="957"/>
    </location>
</feature>
<protein>
    <recommendedName>
        <fullName evidence="4">NACHT domain-containing protein</fullName>
    </recommendedName>
</protein>